<dbReference type="Pfam" id="PF00483">
    <property type="entry name" value="NTP_transferase"/>
    <property type="match status" value="1"/>
</dbReference>
<dbReference type="InterPro" id="IPR046342">
    <property type="entry name" value="CBS_dom_sf"/>
</dbReference>
<dbReference type="Pfam" id="PF00571">
    <property type="entry name" value="CBS"/>
    <property type="match status" value="2"/>
</dbReference>
<dbReference type="CDD" id="cd04607">
    <property type="entry name" value="CBS_pair_NTP_transferase_assoc"/>
    <property type="match status" value="1"/>
</dbReference>
<evidence type="ECO:0000313" key="3">
    <source>
        <dbReference type="EMBL" id="MCS3677349.1"/>
    </source>
</evidence>
<dbReference type="SMART" id="SM00116">
    <property type="entry name" value="CBS"/>
    <property type="match status" value="2"/>
</dbReference>
<sequence>MNDWRQIAVHPDQTIRETLEVIDEGAVQIAIVVDAHDRLKGVATDGDIRRGILKDLDLDAPVASVMNADPITARPQEDRESLIDTMRSCRIHQIPLVNGEGRVLGIEVLDDLLEPEARPNPVVLMAGGLGTRLRPLTEDCPKPLLEVGDKPILETILEGFIAHGFHRFYLSVNYKAEMIEDYFGDGSDWGVDITYVHEKKRLGTAGPLSLLPERPEETLLVMNGDLLTKLNFAHLLDFHREHDVPATMCVREHENQVPYGVIETDDQYMEGIEEKPTERYFVNAGIYVLEPEALDHVPENEFFDMPDLFERLIDEEREATVFPVREYWQDVGREEDFRRVDGEYADVFKS</sequence>
<dbReference type="InterPro" id="IPR000644">
    <property type="entry name" value="CBS_dom"/>
</dbReference>
<comment type="caution">
    <text evidence="3">The sequence shown here is derived from an EMBL/GenBank/DDBJ whole genome shotgun (WGS) entry which is preliminary data.</text>
</comment>
<dbReference type="SUPFAM" id="SSF53448">
    <property type="entry name" value="Nucleotide-diphospho-sugar transferases"/>
    <property type="match status" value="1"/>
</dbReference>
<dbReference type="Gene3D" id="3.10.580.10">
    <property type="entry name" value="CBS-domain"/>
    <property type="match status" value="1"/>
</dbReference>
<evidence type="ECO:0000256" key="1">
    <source>
        <dbReference type="PROSITE-ProRule" id="PRU00703"/>
    </source>
</evidence>
<dbReference type="PANTHER" id="PTHR22572">
    <property type="entry name" value="SUGAR-1-PHOSPHATE GUANYL TRANSFERASE"/>
    <property type="match status" value="1"/>
</dbReference>
<dbReference type="Gene3D" id="3.90.550.10">
    <property type="entry name" value="Spore Coat Polysaccharide Biosynthesis Protein SpsA, Chain A"/>
    <property type="match status" value="1"/>
</dbReference>
<dbReference type="InterPro" id="IPR029044">
    <property type="entry name" value="Nucleotide-diphossugar_trans"/>
</dbReference>
<name>A0A9X2PYY1_9BACT</name>
<protein>
    <submittedName>
        <fullName evidence="3">dTDP-glucose pyrophosphorylase</fullName>
    </submittedName>
</protein>
<keyword evidence="1" id="KW-0129">CBS domain</keyword>
<dbReference type="AlphaFoldDB" id="A0A9X2PYY1"/>
<evidence type="ECO:0000313" key="4">
    <source>
        <dbReference type="Proteomes" id="UP001155027"/>
    </source>
</evidence>
<proteinExistence type="predicted"/>
<evidence type="ECO:0000259" key="2">
    <source>
        <dbReference type="PROSITE" id="PS51371"/>
    </source>
</evidence>
<dbReference type="InterPro" id="IPR005835">
    <property type="entry name" value="NTP_transferase_dom"/>
</dbReference>
<feature type="domain" description="CBS" evidence="2">
    <location>
        <begin position="66"/>
        <end position="122"/>
    </location>
</feature>
<dbReference type="CDD" id="cd06426">
    <property type="entry name" value="NTP_transferase_like_2"/>
    <property type="match status" value="1"/>
</dbReference>
<dbReference type="InterPro" id="IPR050486">
    <property type="entry name" value="Mannose-1P_guanyltransferase"/>
</dbReference>
<accession>A0A9X2PYY1</accession>
<dbReference type="Proteomes" id="UP001155027">
    <property type="component" value="Unassembled WGS sequence"/>
</dbReference>
<organism evidence="3 4">
    <name type="scientific">Salinibacter ruber</name>
    <dbReference type="NCBI Taxonomy" id="146919"/>
    <lineage>
        <taxon>Bacteria</taxon>
        <taxon>Pseudomonadati</taxon>
        <taxon>Rhodothermota</taxon>
        <taxon>Rhodothermia</taxon>
        <taxon>Rhodothermales</taxon>
        <taxon>Salinibacteraceae</taxon>
        <taxon>Salinibacter</taxon>
    </lineage>
</organism>
<feature type="domain" description="CBS" evidence="2">
    <location>
        <begin position="1"/>
        <end position="58"/>
    </location>
</feature>
<dbReference type="SUPFAM" id="SSF54631">
    <property type="entry name" value="CBS-domain pair"/>
    <property type="match status" value="1"/>
</dbReference>
<dbReference type="EMBL" id="JANUAU010000003">
    <property type="protein sequence ID" value="MCS3677349.1"/>
    <property type="molecule type" value="Genomic_DNA"/>
</dbReference>
<dbReference type="RefSeq" id="WP_259079826.1">
    <property type="nucleotide sequence ID" value="NZ_JANUAU010000003.1"/>
</dbReference>
<dbReference type="PROSITE" id="PS51371">
    <property type="entry name" value="CBS"/>
    <property type="match status" value="2"/>
</dbReference>
<reference evidence="3" key="1">
    <citation type="submission" date="2022-08" db="EMBL/GenBank/DDBJ databases">
        <title>Genomic Encyclopedia of Type Strains, Phase V (KMG-V): Genome sequencing to study the core and pangenomes of soil and plant-associated prokaryotes.</title>
        <authorList>
            <person name="Whitman W."/>
        </authorList>
    </citation>
    <scope>NUCLEOTIDE SEQUENCE</scope>
    <source>
        <strain evidence="3">0</strain>
    </source>
</reference>
<gene>
    <name evidence="3" type="ORF">GGP71_001265</name>
</gene>